<feature type="region of interest" description="Disordered" evidence="1">
    <location>
        <begin position="183"/>
        <end position="204"/>
    </location>
</feature>
<evidence type="ECO:0000256" key="1">
    <source>
        <dbReference type="SAM" id="MobiDB-lite"/>
    </source>
</evidence>
<keyword evidence="3" id="KW-1185">Reference proteome</keyword>
<feature type="compositionally biased region" description="Acidic residues" evidence="1">
    <location>
        <begin position="188"/>
        <end position="204"/>
    </location>
</feature>
<evidence type="ECO:0000313" key="3">
    <source>
        <dbReference type="Proteomes" id="UP000813444"/>
    </source>
</evidence>
<sequence>MPACAQCLEALVQWIPKDTEGNNVSIPVCNLGSSSVSSKCIQCLKEDKNCTALHGSGRKAFRQLSSLLPGQWEEPCGGFYDRVYQAELQSALERAQRYLKRTKEQSPNPVADSAAAAAAKDTATSAVLRAAAIAHTEIMIDIARYTRVIAECQRARLTVAQQKEVHELGYSVGPSYLPSFLLEFKEESGDESEDDEEEENEENE</sequence>
<proteinExistence type="predicted"/>
<comment type="caution">
    <text evidence="2">The sequence shown here is derived from an EMBL/GenBank/DDBJ whole genome shotgun (WGS) entry which is preliminary data.</text>
</comment>
<dbReference type="AlphaFoldDB" id="A0A8K0WJP1"/>
<dbReference type="EMBL" id="JAGPNK010000022">
    <property type="protein sequence ID" value="KAH7304551.1"/>
    <property type="molecule type" value="Genomic_DNA"/>
</dbReference>
<accession>A0A8K0WJP1</accession>
<organism evidence="2 3">
    <name type="scientific">Stachybotrys elegans</name>
    <dbReference type="NCBI Taxonomy" id="80388"/>
    <lineage>
        <taxon>Eukaryota</taxon>
        <taxon>Fungi</taxon>
        <taxon>Dikarya</taxon>
        <taxon>Ascomycota</taxon>
        <taxon>Pezizomycotina</taxon>
        <taxon>Sordariomycetes</taxon>
        <taxon>Hypocreomycetidae</taxon>
        <taxon>Hypocreales</taxon>
        <taxon>Stachybotryaceae</taxon>
        <taxon>Stachybotrys</taxon>
    </lineage>
</organism>
<reference evidence="2" key="1">
    <citation type="journal article" date="2021" name="Nat. Commun.">
        <title>Genetic determinants of endophytism in the Arabidopsis root mycobiome.</title>
        <authorList>
            <person name="Mesny F."/>
            <person name="Miyauchi S."/>
            <person name="Thiergart T."/>
            <person name="Pickel B."/>
            <person name="Atanasova L."/>
            <person name="Karlsson M."/>
            <person name="Huettel B."/>
            <person name="Barry K.W."/>
            <person name="Haridas S."/>
            <person name="Chen C."/>
            <person name="Bauer D."/>
            <person name="Andreopoulos W."/>
            <person name="Pangilinan J."/>
            <person name="LaButti K."/>
            <person name="Riley R."/>
            <person name="Lipzen A."/>
            <person name="Clum A."/>
            <person name="Drula E."/>
            <person name="Henrissat B."/>
            <person name="Kohler A."/>
            <person name="Grigoriev I.V."/>
            <person name="Martin F.M."/>
            <person name="Hacquard S."/>
        </authorList>
    </citation>
    <scope>NUCLEOTIDE SEQUENCE</scope>
    <source>
        <strain evidence="2">MPI-CAGE-CH-0235</strain>
    </source>
</reference>
<name>A0A8K0WJP1_9HYPO</name>
<gene>
    <name evidence="2" type="ORF">B0I35DRAFT_484393</name>
</gene>
<protein>
    <submittedName>
        <fullName evidence="2">Uncharacterized protein</fullName>
    </submittedName>
</protein>
<dbReference type="Proteomes" id="UP000813444">
    <property type="component" value="Unassembled WGS sequence"/>
</dbReference>
<evidence type="ECO:0000313" key="2">
    <source>
        <dbReference type="EMBL" id="KAH7304551.1"/>
    </source>
</evidence>